<reference evidence="2 3" key="1">
    <citation type="submission" date="2016-08" db="EMBL/GenBank/DDBJ databases">
        <authorList>
            <person name="Delwel I.O."/>
            <person name="Rosado J.E."/>
            <person name="Bhuiyan S."/>
            <person name="Layton S.R."/>
            <person name="Benjamin R.C."/>
            <person name="Hughes L.E."/>
            <person name="Garlena R.A."/>
            <person name="Russell D.A."/>
            <person name="Pope W.H."/>
            <person name="Jacobs-Sera D."/>
            <person name="Hendrix R.W."/>
            <person name="Hatfull G.F."/>
        </authorList>
    </citation>
    <scope>NUCLEOTIDE SEQUENCE [LARGE SCALE GENOMIC DNA]</scope>
</reference>
<accession>A0A1I9SDL0</accession>
<name>A0A1I9SDL0_9CAUD</name>
<sequence length="47" mass="4972">MGLRGRRTDAGPLMVMFAFGAAAGFIMALVGICTGIAISKIREEENK</sequence>
<dbReference type="EMBL" id="KX670789">
    <property type="protein sequence ID" value="AOZ64937.1"/>
    <property type="molecule type" value="Genomic_DNA"/>
</dbReference>
<keyword evidence="1" id="KW-0472">Membrane</keyword>
<dbReference type="Proteomes" id="UP000224592">
    <property type="component" value="Segment"/>
</dbReference>
<evidence type="ECO:0000313" key="3">
    <source>
        <dbReference type="Proteomes" id="UP000224592"/>
    </source>
</evidence>
<feature type="transmembrane region" description="Helical" evidence="1">
    <location>
        <begin position="12"/>
        <end position="38"/>
    </location>
</feature>
<proteinExistence type="predicted"/>
<keyword evidence="1" id="KW-0812">Transmembrane</keyword>
<gene>
    <name evidence="2" type="ORF">SEA_OLYMPICHELADO_72</name>
</gene>
<organism evidence="2 3">
    <name type="scientific">Streptomyces phage OlympicHelado</name>
    <dbReference type="NCBI Taxonomy" id="1897524"/>
    <lineage>
        <taxon>Viruses</taxon>
        <taxon>Duplodnaviria</taxon>
        <taxon>Heunggongvirae</taxon>
        <taxon>Uroviricota</taxon>
        <taxon>Caudoviricetes</taxon>
        <taxon>Rimavirus</taxon>
        <taxon>Rimavirus rima</taxon>
    </lineage>
</organism>
<keyword evidence="1" id="KW-1133">Transmembrane helix</keyword>
<protein>
    <submittedName>
        <fullName evidence="2">Uncharacterized protein</fullName>
    </submittedName>
</protein>
<evidence type="ECO:0000313" key="2">
    <source>
        <dbReference type="EMBL" id="AOZ64937.1"/>
    </source>
</evidence>
<evidence type="ECO:0000256" key="1">
    <source>
        <dbReference type="SAM" id="Phobius"/>
    </source>
</evidence>